<evidence type="ECO:0000313" key="6">
    <source>
        <dbReference type="Proteomes" id="UP000467305"/>
    </source>
</evidence>
<organism evidence="5 6">
    <name type="scientific">Tenacibaculum aiptasiae</name>
    <dbReference type="NCBI Taxonomy" id="426481"/>
    <lineage>
        <taxon>Bacteria</taxon>
        <taxon>Pseudomonadati</taxon>
        <taxon>Bacteroidota</taxon>
        <taxon>Flavobacteriia</taxon>
        <taxon>Flavobacteriales</taxon>
        <taxon>Flavobacteriaceae</taxon>
        <taxon>Tenacibaculum</taxon>
    </lineage>
</organism>
<protein>
    <submittedName>
        <fullName evidence="5">Outer membrane protein assembly factor BamD</fullName>
    </submittedName>
</protein>
<evidence type="ECO:0000256" key="3">
    <source>
        <dbReference type="ARBA" id="ARBA00023237"/>
    </source>
</evidence>
<keyword evidence="1" id="KW-0732">Signal</keyword>
<evidence type="ECO:0000313" key="5">
    <source>
        <dbReference type="EMBL" id="KAB1159661.1"/>
    </source>
</evidence>
<dbReference type="OrthoDB" id="9770761at2"/>
<feature type="domain" description="Outer membrane lipoprotein BamD-like" evidence="4">
    <location>
        <begin position="31"/>
        <end position="228"/>
    </location>
</feature>
<keyword evidence="2" id="KW-0472">Membrane</keyword>
<evidence type="ECO:0000259" key="4">
    <source>
        <dbReference type="Pfam" id="PF13525"/>
    </source>
</evidence>
<dbReference type="Gene3D" id="1.25.40.10">
    <property type="entry name" value="Tetratricopeptide repeat domain"/>
    <property type="match status" value="1"/>
</dbReference>
<sequence>MQKIKNLAYLFVMLLVLSSCGEYQKVLNRGTVEEQYKMAVRMYEAQKYSKALRLFEKITPSYRGKPQMERIQFMIAQSSFNVKDYTSAGYYFKRFTRNYPKSSKKEESAFLSALSYYKASPRFSLDPSDTKKALQSFQDFIDNYPNSEKLVEANKYYAELRGKLEKKAFEIAKTYYRTADYDSRNYRAAIVAFDNLLSDYLGTKYKEEALFYRLKAAHDFVLKSTERRKAERIKAAIKAYEKLKKSFPESKFMKESDIMLSTLNKEQEQLVKS</sequence>
<dbReference type="Proteomes" id="UP000467305">
    <property type="component" value="Unassembled WGS sequence"/>
</dbReference>
<accession>A0A7J5APX0</accession>
<dbReference type="InterPro" id="IPR017689">
    <property type="entry name" value="BamD"/>
</dbReference>
<evidence type="ECO:0000256" key="1">
    <source>
        <dbReference type="ARBA" id="ARBA00022729"/>
    </source>
</evidence>
<comment type="caution">
    <text evidence="5">The sequence shown here is derived from an EMBL/GenBank/DDBJ whole genome shotgun (WGS) entry which is preliminary data.</text>
</comment>
<reference evidence="5 6" key="1">
    <citation type="submission" date="2019-09" db="EMBL/GenBank/DDBJ databases">
        <authorList>
            <person name="Cao W.R."/>
        </authorList>
    </citation>
    <scope>NUCLEOTIDE SEQUENCE [LARGE SCALE GENOMIC DNA]</scope>
    <source>
        <strain evidence="6">a4</strain>
    </source>
</reference>
<gene>
    <name evidence="5" type="primary">bamD</name>
    <name evidence="5" type="ORF">F7018_04955</name>
</gene>
<proteinExistence type="predicted"/>
<keyword evidence="3" id="KW-0998">Cell outer membrane</keyword>
<dbReference type="InterPro" id="IPR039565">
    <property type="entry name" value="BamD-like"/>
</dbReference>
<dbReference type="AlphaFoldDB" id="A0A7J5APX0"/>
<dbReference type="SUPFAM" id="SSF48452">
    <property type="entry name" value="TPR-like"/>
    <property type="match status" value="1"/>
</dbReference>
<dbReference type="PROSITE" id="PS51257">
    <property type="entry name" value="PROKAR_LIPOPROTEIN"/>
    <property type="match status" value="1"/>
</dbReference>
<name>A0A7J5APX0_9FLAO</name>
<keyword evidence="6" id="KW-1185">Reference proteome</keyword>
<evidence type="ECO:0000256" key="2">
    <source>
        <dbReference type="ARBA" id="ARBA00023136"/>
    </source>
</evidence>
<dbReference type="Pfam" id="PF13525">
    <property type="entry name" value="YfiO"/>
    <property type="match status" value="1"/>
</dbReference>
<dbReference type="RefSeq" id="WP_150898908.1">
    <property type="nucleotide sequence ID" value="NZ_WAAU01000008.1"/>
</dbReference>
<dbReference type="EMBL" id="WAAU01000008">
    <property type="protein sequence ID" value="KAB1159661.1"/>
    <property type="molecule type" value="Genomic_DNA"/>
</dbReference>
<dbReference type="NCBIfam" id="TIGR03302">
    <property type="entry name" value="OM_YfiO"/>
    <property type="match status" value="1"/>
</dbReference>
<dbReference type="InterPro" id="IPR011990">
    <property type="entry name" value="TPR-like_helical_dom_sf"/>
</dbReference>